<keyword evidence="14" id="KW-0645">Protease</keyword>
<evidence type="ECO:0000256" key="10">
    <source>
        <dbReference type="SAM" id="MobiDB-lite"/>
    </source>
</evidence>
<keyword evidence="11" id="KW-1133">Transmembrane helix</keyword>
<dbReference type="InterPro" id="IPR001967">
    <property type="entry name" value="Peptidase_S11_N"/>
</dbReference>
<organism evidence="14 15">
    <name type="scientific">Anaerobium acetethylicum</name>
    <dbReference type="NCBI Taxonomy" id="1619234"/>
    <lineage>
        <taxon>Bacteria</taxon>
        <taxon>Bacillati</taxon>
        <taxon>Bacillota</taxon>
        <taxon>Clostridia</taxon>
        <taxon>Lachnospirales</taxon>
        <taxon>Lachnospiraceae</taxon>
        <taxon>Anaerobium</taxon>
    </lineage>
</organism>
<feature type="transmembrane region" description="Helical" evidence="11">
    <location>
        <begin position="445"/>
        <end position="464"/>
    </location>
</feature>
<evidence type="ECO:0000256" key="12">
    <source>
        <dbReference type="SAM" id="SignalP"/>
    </source>
</evidence>
<keyword evidence="11" id="KW-0472">Membrane</keyword>
<name>A0A1D3TRR5_9FIRM</name>
<dbReference type="RefSeq" id="WP_091231630.1">
    <property type="nucleotide sequence ID" value="NZ_FMKA01000004.1"/>
</dbReference>
<accession>A0A1D3TRR5</accession>
<feature type="signal peptide" evidence="12">
    <location>
        <begin position="1"/>
        <end position="26"/>
    </location>
</feature>
<dbReference type="Proteomes" id="UP000199315">
    <property type="component" value="Unassembled WGS sequence"/>
</dbReference>
<dbReference type="Gene3D" id="3.40.710.10">
    <property type="entry name" value="DD-peptidase/beta-lactamase superfamily"/>
    <property type="match status" value="1"/>
</dbReference>
<sequence length="495" mass="54746">MKKTRTLIAALLLPIICLSSILHTNAANTETLATVTDCTSHTIQTNEIEGWPEGPQVAAESAIIMEASTGAILYEKNIHDEHYPASITKIMTTLLAIENSSLDEVVTFSREAIFGIERDSSHIGIDVDEQLSMENCLYGIMLASANEVSYAVAEHVGGDLDSFIDMMNKKAKELGCENTHFSNANGLPDETHYTTAYDMALISRAALELDTFRTVVATPRYTIPATNIQPETRYIENHHKMLRNTKYHYDGCEGGKTGYTTVALNTLVTFAKRGDMELICVTMKTQGTQVYTDTALLLDYGFNNFHMENVAEHETNFTLGDSCFFDTRSNIFGNTNSPVNLNTSGYIVLPNTAAFGDASPALEFDDTDRSEHSDSQDTDAGTAGTAGDTEAVGRLAYTYLDRYIGGTSIDMQKSDIQEFAFGKTISSDTAETAEPVPDKRNFIKINIKVILGILIVGAGIYLFLRGSSFRSSQFSLRSRKFPAKRRPKRRRRRMY</sequence>
<evidence type="ECO:0000256" key="7">
    <source>
        <dbReference type="PIRSR" id="PIRSR618044-1"/>
    </source>
</evidence>
<dbReference type="PANTHER" id="PTHR21581">
    <property type="entry name" value="D-ALANYL-D-ALANINE CARBOXYPEPTIDASE"/>
    <property type="match status" value="1"/>
</dbReference>
<dbReference type="InterPro" id="IPR018044">
    <property type="entry name" value="Peptidase_S11"/>
</dbReference>
<keyword evidence="4" id="KW-0133">Cell shape</keyword>
<evidence type="ECO:0000313" key="15">
    <source>
        <dbReference type="Proteomes" id="UP000199315"/>
    </source>
</evidence>
<evidence type="ECO:0000256" key="8">
    <source>
        <dbReference type="PIRSR" id="PIRSR618044-2"/>
    </source>
</evidence>
<evidence type="ECO:0000256" key="3">
    <source>
        <dbReference type="ARBA" id="ARBA00022801"/>
    </source>
</evidence>
<keyword evidence="6" id="KW-0961">Cell wall biogenesis/degradation</keyword>
<keyword evidence="2 12" id="KW-0732">Signal</keyword>
<dbReference type="OrthoDB" id="9791132at2"/>
<keyword evidence="11" id="KW-0812">Transmembrane</keyword>
<dbReference type="EMBL" id="FMKA01000004">
    <property type="protein sequence ID" value="SCP96425.1"/>
    <property type="molecule type" value="Genomic_DNA"/>
</dbReference>
<dbReference type="SUPFAM" id="SSF56601">
    <property type="entry name" value="beta-lactamase/transpeptidase-like"/>
    <property type="match status" value="1"/>
</dbReference>
<keyword evidence="15" id="KW-1185">Reference proteome</keyword>
<dbReference type="GO" id="GO:0006508">
    <property type="term" value="P:proteolysis"/>
    <property type="evidence" value="ECO:0007669"/>
    <property type="project" value="InterPro"/>
</dbReference>
<feature type="binding site" evidence="8">
    <location>
        <position position="256"/>
    </location>
    <ligand>
        <name>substrate</name>
    </ligand>
</feature>
<gene>
    <name evidence="14" type="ORF">SAMN05421730_1004183</name>
</gene>
<evidence type="ECO:0000256" key="4">
    <source>
        <dbReference type="ARBA" id="ARBA00022960"/>
    </source>
</evidence>
<feature type="domain" description="Peptidase S11 D-alanyl-D-alanine carboxypeptidase A N-terminal" evidence="13">
    <location>
        <begin position="53"/>
        <end position="285"/>
    </location>
</feature>
<dbReference type="Pfam" id="PF00768">
    <property type="entry name" value="Peptidase_S11"/>
    <property type="match status" value="1"/>
</dbReference>
<feature type="active site" description="Proton acceptor" evidence="7">
    <location>
        <position position="89"/>
    </location>
</feature>
<comment type="similarity">
    <text evidence="1 9">Belongs to the peptidase S11 family.</text>
</comment>
<evidence type="ECO:0000256" key="2">
    <source>
        <dbReference type="ARBA" id="ARBA00022729"/>
    </source>
</evidence>
<feature type="active site" description="Acyl-ester intermediate" evidence="7">
    <location>
        <position position="86"/>
    </location>
</feature>
<keyword evidence="5" id="KW-0573">Peptidoglycan synthesis</keyword>
<feature type="chain" id="PRO_5008921750" evidence="12">
    <location>
        <begin position="27"/>
        <end position="495"/>
    </location>
</feature>
<dbReference type="InterPro" id="IPR012338">
    <property type="entry name" value="Beta-lactam/transpept-like"/>
</dbReference>
<evidence type="ECO:0000256" key="6">
    <source>
        <dbReference type="ARBA" id="ARBA00023316"/>
    </source>
</evidence>
<evidence type="ECO:0000313" key="14">
    <source>
        <dbReference type="EMBL" id="SCP96425.1"/>
    </source>
</evidence>
<reference evidence="14 15" key="1">
    <citation type="submission" date="2016-09" db="EMBL/GenBank/DDBJ databases">
        <authorList>
            <person name="Capua I."/>
            <person name="De Benedictis P."/>
            <person name="Joannis T."/>
            <person name="Lombin L.H."/>
            <person name="Cattoli G."/>
        </authorList>
    </citation>
    <scope>NUCLEOTIDE SEQUENCE [LARGE SCALE GENOMIC DNA]</scope>
    <source>
        <strain evidence="14 15">GluBS11</strain>
    </source>
</reference>
<evidence type="ECO:0000256" key="5">
    <source>
        <dbReference type="ARBA" id="ARBA00022984"/>
    </source>
</evidence>
<protein>
    <submittedName>
        <fullName evidence="14">D-alanyl-D-alanine carboxypeptidase (Penicillin-binding protein 5/6)</fullName>
    </submittedName>
</protein>
<evidence type="ECO:0000256" key="1">
    <source>
        <dbReference type="ARBA" id="ARBA00007164"/>
    </source>
</evidence>
<evidence type="ECO:0000256" key="11">
    <source>
        <dbReference type="SAM" id="Phobius"/>
    </source>
</evidence>
<dbReference type="PANTHER" id="PTHR21581:SF33">
    <property type="entry name" value="D-ALANYL-D-ALANINE CARBOXYPEPTIDASE DACB"/>
    <property type="match status" value="1"/>
</dbReference>
<dbReference type="GO" id="GO:0008360">
    <property type="term" value="P:regulation of cell shape"/>
    <property type="evidence" value="ECO:0007669"/>
    <property type="project" value="UniProtKB-KW"/>
</dbReference>
<dbReference type="PRINTS" id="PR00725">
    <property type="entry name" value="DADACBPTASE1"/>
</dbReference>
<dbReference type="GO" id="GO:0009002">
    <property type="term" value="F:serine-type D-Ala-D-Ala carboxypeptidase activity"/>
    <property type="evidence" value="ECO:0007669"/>
    <property type="project" value="InterPro"/>
</dbReference>
<evidence type="ECO:0000256" key="9">
    <source>
        <dbReference type="RuleBase" id="RU004016"/>
    </source>
</evidence>
<dbReference type="STRING" id="1619234.SAMN05421730_1004183"/>
<keyword evidence="3" id="KW-0378">Hydrolase</keyword>
<keyword evidence="14" id="KW-0121">Carboxypeptidase</keyword>
<dbReference type="GO" id="GO:0009252">
    <property type="term" value="P:peptidoglycan biosynthetic process"/>
    <property type="evidence" value="ECO:0007669"/>
    <property type="project" value="UniProtKB-KW"/>
</dbReference>
<dbReference type="GO" id="GO:0071555">
    <property type="term" value="P:cell wall organization"/>
    <property type="evidence" value="ECO:0007669"/>
    <property type="project" value="UniProtKB-KW"/>
</dbReference>
<evidence type="ECO:0000259" key="13">
    <source>
        <dbReference type="Pfam" id="PF00768"/>
    </source>
</evidence>
<feature type="active site" evidence="7">
    <location>
        <position position="144"/>
    </location>
</feature>
<proteinExistence type="inferred from homology"/>
<dbReference type="AlphaFoldDB" id="A0A1D3TRR5"/>
<feature type="region of interest" description="Disordered" evidence="10">
    <location>
        <begin position="364"/>
        <end position="386"/>
    </location>
</feature>